<dbReference type="Pfam" id="PF04205">
    <property type="entry name" value="FMN_bind"/>
    <property type="match status" value="1"/>
</dbReference>
<keyword evidence="6" id="KW-1278">Translocase</keyword>
<keyword evidence="6" id="KW-0812">Transmembrane</keyword>
<keyword evidence="6" id="KW-1133">Transmembrane helix</keyword>
<keyword evidence="4 6" id="KW-0288">FMN</keyword>
<comment type="function">
    <text evidence="6">Part of a membrane-bound complex that couples electron transfer with translocation of ions across the membrane.</text>
</comment>
<dbReference type="PIRSF" id="PIRSF006091">
    <property type="entry name" value="E_trnsport_RnfG"/>
    <property type="match status" value="1"/>
</dbReference>
<dbReference type="Proteomes" id="UP000034410">
    <property type="component" value="Chromosome"/>
</dbReference>
<evidence type="ECO:0000259" key="7">
    <source>
        <dbReference type="SMART" id="SM00900"/>
    </source>
</evidence>
<dbReference type="NCBIfam" id="TIGR01947">
    <property type="entry name" value="rnfG"/>
    <property type="match status" value="1"/>
</dbReference>
<dbReference type="GO" id="GO:0009055">
    <property type="term" value="F:electron transfer activity"/>
    <property type="evidence" value="ECO:0007669"/>
    <property type="project" value="InterPro"/>
</dbReference>
<keyword evidence="6" id="KW-0472">Membrane</keyword>
<keyword evidence="1 6" id="KW-0813">Transport</keyword>
<keyword evidence="2 6" id="KW-0597">Phosphoprotein</keyword>
<accession>A0A0F7K199</accession>
<comment type="similarity">
    <text evidence="6">Belongs to the RnfG family.</text>
</comment>
<evidence type="ECO:0000256" key="4">
    <source>
        <dbReference type="ARBA" id="ARBA00022643"/>
    </source>
</evidence>
<feature type="domain" description="FMN-binding" evidence="7">
    <location>
        <begin position="97"/>
        <end position="189"/>
    </location>
</feature>
<dbReference type="NCBIfam" id="NF002519">
    <property type="entry name" value="PRK01908.1"/>
    <property type="match status" value="1"/>
</dbReference>
<comment type="cofactor">
    <cofactor evidence="6">
        <name>FMN</name>
        <dbReference type="ChEBI" id="CHEBI:58210"/>
    </cofactor>
</comment>
<evidence type="ECO:0000313" key="8">
    <source>
        <dbReference type="EMBL" id="AKH22336.1"/>
    </source>
</evidence>
<evidence type="ECO:0000313" key="9">
    <source>
        <dbReference type="Proteomes" id="UP000034410"/>
    </source>
</evidence>
<organism evidence="8 9">
    <name type="scientific">Sedimenticola thiotaurini</name>
    <dbReference type="NCBI Taxonomy" id="1543721"/>
    <lineage>
        <taxon>Bacteria</taxon>
        <taxon>Pseudomonadati</taxon>
        <taxon>Pseudomonadota</taxon>
        <taxon>Gammaproteobacteria</taxon>
        <taxon>Chromatiales</taxon>
        <taxon>Sedimenticolaceae</taxon>
        <taxon>Sedimenticola</taxon>
    </lineage>
</organism>
<dbReference type="GO" id="GO:0022900">
    <property type="term" value="P:electron transport chain"/>
    <property type="evidence" value="ECO:0007669"/>
    <property type="project" value="UniProtKB-UniRule"/>
</dbReference>
<name>A0A0F7K199_9GAMM</name>
<dbReference type="GO" id="GO:0005886">
    <property type="term" value="C:plasma membrane"/>
    <property type="evidence" value="ECO:0007669"/>
    <property type="project" value="UniProtKB-SubCell"/>
</dbReference>
<dbReference type="HAMAP" id="MF_00479">
    <property type="entry name" value="RsxG_RnfG"/>
    <property type="match status" value="1"/>
</dbReference>
<dbReference type="EC" id="7.-.-.-" evidence="6"/>
<protein>
    <recommendedName>
        <fullName evidence="6">Ion-translocating oxidoreductase complex subunit G</fullName>
        <ecNumber evidence="6">7.-.-.-</ecNumber>
    </recommendedName>
    <alternativeName>
        <fullName evidence="6">Rnf electron transport complex subunit G</fullName>
    </alternativeName>
</protein>
<dbReference type="PANTHER" id="PTHR36118">
    <property type="entry name" value="ION-TRANSLOCATING OXIDOREDUCTASE COMPLEX SUBUNIT G"/>
    <property type="match status" value="1"/>
</dbReference>
<evidence type="ECO:0000256" key="6">
    <source>
        <dbReference type="HAMAP-Rule" id="MF_00479"/>
    </source>
</evidence>
<reference evidence="8 9" key="1">
    <citation type="journal article" date="2015" name="Genome Announc.">
        <title>Complete Genome Sequence of Sedimenticola thiotaurini Strain SIP-G1, a Polyphosphate- and Polyhydroxyalkanoate-Accumulating Sulfur-Oxidizing Gammaproteobacterium Isolated from Salt Marsh Sediments.</title>
        <authorList>
            <person name="Flood B.E."/>
            <person name="Jones D.S."/>
            <person name="Bailey J.V."/>
        </authorList>
    </citation>
    <scope>NUCLEOTIDE SEQUENCE [LARGE SCALE GENOMIC DNA]</scope>
    <source>
        <strain evidence="8 9">SIP-G1</strain>
    </source>
</reference>
<feature type="modified residue" description="FMN phosphoryl threonine" evidence="6">
    <location>
        <position position="172"/>
    </location>
</feature>
<dbReference type="KEGG" id="seds:AAY24_16310"/>
<keyword evidence="3 6" id="KW-0285">Flavoprotein</keyword>
<dbReference type="SMART" id="SM00900">
    <property type="entry name" value="FMN_bind"/>
    <property type="match status" value="1"/>
</dbReference>
<keyword evidence="6" id="KW-0997">Cell inner membrane</keyword>
<dbReference type="OrthoDB" id="9784165at2"/>
<dbReference type="AlphaFoldDB" id="A0A0F7K199"/>
<comment type="subunit">
    <text evidence="6">The complex is composed of six subunits: RnfA, RnfB, RnfC, RnfD, RnfE and RnfG.</text>
</comment>
<keyword evidence="9" id="KW-1185">Reference proteome</keyword>
<gene>
    <name evidence="6" type="primary">rnfG</name>
    <name evidence="8" type="ORF">AAY24_16310</name>
</gene>
<dbReference type="InterPro" id="IPR007329">
    <property type="entry name" value="FMN-bd"/>
</dbReference>
<dbReference type="EMBL" id="CP011412">
    <property type="protein sequence ID" value="AKH22336.1"/>
    <property type="molecule type" value="Genomic_DNA"/>
</dbReference>
<keyword evidence="5 6" id="KW-0249">Electron transport</keyword>
<evidence type="ECO:0000256" key="5">
    <source>
        <dbReference type="ARBA" id="ARBA00022982"/>
    </source>
</evidence>
<evidence type="ECO:0000256" key="3">
    <source>
        <dbReference type="ARBA" id="ARBA00022630"/>
    </source>
</evidence>
<proteinExistence type="inferred from homology"/>
<comment type="subcellular location">
    <subcellularLocation>
        <location evidence="6">Cell inner membrane</location>
        <topology evidence="6">Single-pass membrane protein</topology>
    </subcellularLocation>
</comment>
<evidence type="ECO:0000256" key="1">
    <source>
        <dbReference type="ARBA" id="ARBA00022448"/>
    </source>
</evidence>
<dbReference type="PATRIC" id="fig|1543721.4.peg.3367"/>
<evidence type="ECO:0000256" key="2">
    <source>
        <dbReference type="ARBA" id="ARBA00022553"/>
    </source>
</evidence>
<keyword evidence="6" id="KW-1003">Cell membrane</keyword>
<dbReference type="PANTHER" id="PTHR36118:SF1">
    <property type="entry name" value="ION-TRANSLOCATING OXIDOREDUCTASE COMPLEX SUBUNIT G"/>
    <property type="match status" value="1"/>
</dbReference>
<dbReference type="GO" id="GO:0010181">
    <property type="term" value="F:FMN binding"/>
    <property type="evidence" value="ECO:0007669"/>
    <property type="project" value="InterPro"/>
</dbReference>
<dbReference type="InterPro" id="IPR010209">
    <property type="entry name" value="Ion_transpt_RnfG/RsxG"/>
</dbReference>
<sequence length="208" mass="22373">MLLAGLLLAFSALLGTGLLSLTHGHAAPYIAENERLRLLASLNAVIPPDQYDNDLLTDTLELSDPQLLGMEGPVTIYRARRGGEARAVAFRVRALGGYSGPIELLVGVAVDGRLSGVRVISHKETPGLGDAIEAGRSDWISGFKGRSRTNPQDAGWKVKRDGGVFDQFTGATITPRAVVKGVHRALQFYDLHRDQIFLTTAIAKETAE</sequence>